<reference evidence="3" key="1">
    <citation type="submission" date="2017-09" db="EMBL/GenBank/DDBJ databases">
        <authorList>
            <person name="Varghese N."/>
            <person name="Submissions S."/>
        </authorList>
    </citation>
    <scope>NUCLEOTIDE SEQUENCE [LARGE SCALE GENOMIC DNA]</scope>
    <source>
        <strain evidence="3">DSM 25885</strain>
    </source>
</reference>
<evidence type="ECO:0008006" key="4">
    <source>
        <dbReference type="Google" id="ProtNLM"/>
    </source>
</evidence>
<proteinExistence type="predicted"/>
<gene>
    <name evidence="2" type="ORF">SAMN06265377_1239</name>
</gene>
<dbReference type="EMBL" id="OBEH01000002">
    <property type="protein sequence ID" value="SNY99433.1"/>
    <property type="molecule type" value="Genomic_DNA"/>
</dbReference>
<dbReference type="OrthoDB" id="1143801at2"/>
<evidence type="ECO:0000256" key="1">
    <source>
        <dbReference type="SAM" id="Coils"/>
    </source>
</evidence>
<dbReference type="Proteomes" id="UP000219048">
    <property type="component" value="Unassembled WGS sequence"/>
</dbReference>
<protein>
    <recommendedName>
        <fullName evidence="4">DUF4179 domain-containing protein</fullName>
    </recommendedName>
</protein>
<feature type="coiled-coil region" evidence="1">
    <location>
        <begin position="118"/>
        <end position="145"/>
    </location>
</feature>
<sequence length="186" mass="21434">MKKDNLNQLFERLQGDFDHEEPRGGHQDRFLEKLNKANGVVTLQKKKTNWWKPLSIAASVVIVCLLGLQVFNTEPSIKEQVVEISPEVSQTEFYFASLIEEQIQLLKDEKSPETAKLVDDTLLQLDKLEINYQNLEKELINGGDSKIILNAMITNFQTRIDLLKEVLTNIENIKNLKSYNDENFTI</sequence>
<dbReference type="AlphaFoldDB" id="A0A285MRX1"/>
<name>A0A285MRX1_9FLAO</name>
<organism evidence="2 3">
    <name type="scientific">Flagellimonas pacifica</name>
    <dbReference type="NCBI Taxonomy" id="1247520"/>
    <lineage>
        <taxon>Bacteria</taxon>
        <taxon>Pseudomonadati</taxon>
        <taxon>Bacteroidota</taxon>
        <taxon>Flavobacteriia</taxon>
        <taxon>Flavobacteriales</taxon>
        <taxon>Flavobacteriaceae</taxon>
        <taxon>Flagellimonas</taxon>
    </lineage>
</organism>
<accession>A0A285MRX1</accession>
<keyword evidence="3" id="KW-1185">Reference proteome</keyword>
<keyword evidence="1" id="KW-0175">Coiled coil</keyword>
<dbReference type="RefSeq" id="WP_097044931.1">
    <property type="nucleotide sequence ID" value="NZ_OBEH01000002.1"/>
</dbReference>
<evidence type="ECO:0000313" key="3">
    <source>
        <dbReference type="Proteomes" id="UP000219048"/>
    </source>
</evidence>
<evidence type="ECO:0000313" key="2">
    <source>
        <dbReference type="EMBL" id="SNY99433.1"/>
    </source>
</evidence>